<dbReference type="PANTHER" id="PTHR43236:SF1">
    <property type="entry name" value="BLL7220 PROTEIN"/>
    <property type="match status" value="1"/>
</dbReference>
<sequence>MVVDLLAQGIDVPELSPETIAAMASDVLADYERMVGANNEAPIEVVDIATSLLGLEFAFADLQTEFEDRIHGVLYTRRKLIHIDTELDPDRCPAMTPRFNFTLGHEIGHWVLHRHLFIDDDGHPLVFDDDNAPDIICRSTGRRPLVERQADAFAGCLLMPEPLLRQAWKSFVGDDGPINDSEIKKSSPKVDPNRISFIDGDGERATDPQRLLREAFCEPLAAKFIVSQEAMRIQLETLGLFSE</sequence>
<name>A0A517SWU2_9BACT</name>
<dbReference type="InterPro" id="IPR010359">
    <property type="entry name" value="IrrE_HExxH"/>
</dbReference>
<gene>
    <name evidence="2" type="ORF">SV7mr_31200</name>
</gene>
<protein>
    <recommendedName>
        <fullName evidence="1">IrrE N-terminal-like domain-containing protein</fullName>
    </recommendedName>
</protein>
<dbReference type="PANTHER" id="PTHR43236">
    <property type="entry name" value="ANTITOXIN HIGA1"/>
    <property type="match status" value="1"/>
</dbReference>
<dbReference type="InterPro" id="IPR052345">
    <property type="entry name" value="Rad_response_metalloprotease"/>
</dbReference>
<reference evidence="2 3" key="1">
    <citation type="submission" date="2019-02" db="EMBL/GenBank/DDBJ databases">
        <title>Deep-cultivation of Planctomycetes and their phenomic and genomic characterization uncovers novel biology.</title>
        <authorList>
            <person name="Wiegand S."/>
            <person name="Jogler M."/>
            <person name="Boedeker C."/>
            <person name="Pinto D."/>
            <person name="Vollmers J."/>
            <person name="Rivas-Marin E."/>
            <person name="Kohn T."/>
            <person name="Peeters S.H."/>
            <person name="Heuer A."/>
            <person name="Rast P."/>
            <person name="Oberbeckmann S."/>
            <person name="Bunk B."/>
            <person name="Jeske O."/>
            <person name="Meyerdierks A."/>
            <person name="Storesund J.E."/>
            <person name="Kallscheuer N."/>
            <person name="Luecker S."/>
            <person name="Lage O.M."/>
            <person name="Pohl T."/>
            <person name="Merkel B.J."/>
            <person name="Hornburger P."/>
            <person name="Mueller R.-W."/>
            <person name="Bruemmer F."/>
            <person name="Labrenz M."/>
            <person name="Spormann A.M."/>
            <person name="Op den Camp H."/>
            <person name="Overmann J."/>
            <person name="Amann R."/>
            <person name="Jetten M.S.M."/>
            <person name="Mascher T."/>
            <person name="Medema M.H."/>
            <person name="Devos D.P."/>
            <person name="Kaster A.-K."/>
            <person name="Ovreas L."/>
            <person name="Rohde M."/>
            <person name="Galperin M.Y."/>
            <person name="Jogler C."/>
        </authorList>
    </citation>
    <scope>NUCLEOTIDE SEQUENCE [LARGE SCALE GENOMIC DNA]</scope>
    <source>
        <strain evidence="2 3">SV_7m_r</strain>
    </source>
</reference>
<dbReference type="RefSeq" id="WP_145273516.1">
    <property type="nucleotide sequence ID" value="NZ_CP036272.1"/>
</dbReference>
<dbReference type="Proteomes" id="UP000315003">
    <property type="component" value="Chromosome"/>
</dbReference>
<proteinExistence type="predicted"/>
<accession>A0A517SWU2</accession>
<evidence type="ECO:0000313" key="3">
    <source>
        <dbReference type="Proteomes" id="UP000315003"/>
    </source>
</evidence>
<dbReference type="EMBL" id="CP036272">
    <property type="protein sequence ID" value="QDT60596.1"/>
    <property type="molecule type" value="Genomic_DNA"/>
</dbReference>
<dbReference type="OrthoDB" id="581382at2"/>
<evidence type="ECO:0000259" key="1">
    <source>
        <dbReference type="Pfam" id="PF06114"/>
    </source>
</evidence>
<dbReference type="Gene3D" id="1.10.10.2910">
    <property type="match status" value="1"/>
</dbReference>
<dbReference type="AlphaFoldDB" id="A0A517SWU2"/>
<organism evidence="2 3">
    <name type="scientific">Stieleria bergensis</name>
    <dbReference type="NCBI Taxonomy" id="2528025"/>
    <lineage>
        <taxon>Bacteria</taxon>
        <taxon>Pseudomonadati</taxon>
        <taxon>Planctomycetota</taxon>
        <taxon>Planctomycetia</taxon>
        <taxon>Pirellulales</taxon>
        <taxon>Pirellulaceae</taxon>
        <taxon>Stieleria</taxon>
    </lineage>
</organism>
<evidence type="ECO:0000313" key="2">
    <source>
        <dbReference type="EMBL" id="QDT60596.1"/>
    </source>
</evidence>
<dbReference type="Pfam" id="PF06114">
    <property type="entry name" value="Peptidase_M78"/>
    <property type="match status" value="1"/>
</dbReference>
<keyword evidence="3" id="KW-1185">Reference proteome</keyword>
<feature type="domain" description="IrrE N-terminal-like" evidence="1">
    <location>
        <begin position="73"/>
        <end position="175"/>
    </location>
</feature>